<dbReference type="GO" id="GO:0006878">
    <property type="term" value="P:intracellular copper ion homeostasis"/>
    <property type="evidence" value="ECO:0007669"/>
    <property type="project" value="InterPro"/>
</dbReference>
<sequence>MSLTLALLLALQQHQHHHPPKAKPATSASQPAKKPAAKTAPKAAPKPAPKASTHGHAGHAKPAAKPAPKAAPKPAPNPVARPAATTQQVDHSAHAMPQDDPHAGHDMAMPQVDDPHAGHDMGDEDPHAGHDMGKDDPHAGHDMMVIPKAPPPPEAGSGPARAAEALWGKEAMDRAREKLRIENGGQKVFWFQADRAELRVADEGENYLWDVQGYYGGDLDKFWFKSEGEGEWGGSLEGADVQGLWSHAIAPYWDLQTGIRQDLTGPARTYATVGIQGLAPYLFEVDAGLFLSNKGDLTADVEVELDQRITPRLILQPRAELSLAAQDVPELGVGAGLSFVEAGVRLRYEFAREFAPYIGLEQEWLVGGTADFARAEGHAARRTNIVAGIRFWF</sequence>
<dbReference type="Proteomes" id="UP000578569">
    <property type="component" value="Unassembled WGS sequence"/>
</dbReference>
<dbReference type="AlphaFoldDB" id="A0A839Z2T2"/>
<name>A0A839Z2T2_9SPHN</name>
<comment type="caution">
    <text evidence="2">The sequence shown here is derived from an EMBL/GenBank/DDBJ whole genome shotgun (WGS) entry which is preliminary data.</text>
</comment>
<evidence type="ECO:0000256" key="1">
    <source>
        <dbReference type="SAM" id="MobiDB-lite"/>
    </source>
</evidence>
<evidence type="ECO:0000313" key="3">
    <source>
        <dbReference type="Proteomes" id="UP000578569"/>
    </source>
</evidence>
<proteinExistence type="predicted"/>
<dbReference type="Pfam" id="PF05275">
    <property type="entry name" value="CopB"/>
    <property type="match status" value="1"/>
</dbReference>
<feature type="compositionally biased region" description="Basic and acidic residues" evidence="1">
    <location>
        <begin position="113"/>
        <end position="141"/>
    </location>
</feature>
<protein>
    <submittedName>
        <fullName evidence="2">Copper resistance protein B</fullName>
    </submittedName>
</protein>
<dbReference type="RefSeq" id="WP_183934283.1">
    <property type="nucleotide sequence ID" value="NZ_JACICF010000002.1"/>
</dbReference>
<dbReference type="EMBL" id="JACICF010000002">
    <property type="protein sequence ID" value="MBB3764930.1"/>
    <property type="molecule type" value="Genomic_DNA"/>
</dbReference>
<organism evidence="2 3">
    <name type="scientific">Sphingomicrobium lutaoense</name>
    <dbReference type="NCBI Taxonomy" id="515949"/>
    <lineage>
        <taxon>Bacteria</taxon>
        <taxon>Pseudomonadati</taxon>
        <taxon>Pseudomonadota</taxon>
        <taxon>Alphaproteobacteria</taxon>
        <taxon>Sphingomonadales</taxon>
        <taxon>Sphingomonadaceae</taxon>
        <taxon>Sphingomicrobium</taxon>
    </lineage>
</organism>
<accession>A0A839Z2T2</accession>
<dbReference type="GO" id="GO:0009279">
    <property type="term" value="C:cell outer membrane"/>
    <property type="evidence" value="ECO:0007669"/>
    <property type="project" value="InterPro"/>
</dbReference>
<reference evidence="2 3" key="1">
    <citation type="submission" date="2020-08" db="EMBL/GenBank/DDBJ databases">
        <title>Genomic Encyclopedia of Type Strains, Phase IV (KMG-IV): sequencing the most valuable type-strain genomes for metagenomic binning, comparative biology and taxonomic classification.</title>
        <authorList>
            <person name="Goeker M."/>
        </authorList>
    </citation>
    <scope>NUCLEOTIDE SEQUENCE [LARGE SCALE GENOMIC DNA]</scope>
    <source>
        <strain evidence="2 3">DSM 24194</strain>
    </source>
</reference>
<gene>
    <name evidence="2" type="ORF">FHS50_001992</name>
</gene>
<feature type="region of interest" description="Disordered" evidence="1">
    <location>
        <begin position="12"/>
        <end position="160"/>
    </location>
</feature>
<feature type="compositionally biased region" description="Low complexity" evidence="1">
    <location>
        <begin position="23"/>
        <end position="52"/>
    </location>
</feature>
<feature type="compositionally biased region" description="Pro residues" evidence="1">
    <location>
        <begin position="69"/>
        <end position="79"/>
    </location>
</feature>
<evidence type="ECO:0000313" key="2">
    <source>
        <dbReference type="EMBL" id="MBB3764930.1"/>
    </source>
</evidence>
<keyword evidence="3" id="KW-1185">Reference proteome</keyword>
<dbReference type="InterPro" id="IPR007939">
    <property type="entry name" value="Cu-R_B_prcur"/>
</dbReference>
<feature type="compositionally biased region" description="Basic and acidic residues" evidence="1">
    <location>
        <begin position="91"/>
        <end position="105"/>
    </location>
</feature>
<dbReference type="GO" id="GO:0005507">
    <property type="term" value="F:copper ion binding"/>
    <property type="evidence" value="ECO:0007669"/>
    <property type="project" value="InterPro"/>
</dbReference>